<dbReference type="GO" id="GO:0005829">
    <property type="term" value="C:cytosol"/>
    <property type="evidence" value="ECO:0007669"/>
    <property type="project" value="TreeGrafter"/>
</dbReference>
<evidence type="ECO:0000259" key="1">
    <source>
        <dbReference type="PROSITE" id="PS51481"/>
    </source>
</evidence>
<evidence type="ECO:0000313" key="2">
    <source>
        <dbReference type="EMBL" id="VYU43205.1"/>
    </source>
</evidence>
<dbReference type="EMBL" id="CACRTX010000013">
    <property type="protein sequence ID" value="VYU43205.1"/>
    <property type="molecule type" value="Genomic_DNA"/>
</dbReference>
<feature type="domain" description="DhaK" evidence="1">
    <location>
        <begin position="7"/>
        <end position="329"/>
    </location>
</feature>
<reference evidence="2" key="1">
    <citation type="submission" date="2019-11" db="EMBL/GenBank/DDBJ databases">
        <authorList>
            <person name="Feng L."/>
        </authorList>
    </citation>
    <scope>NUCLEOTIDE SEQUENCE</scope>
    <source>
        <strain evidence="2">ECasseliflavusLFYP2</strain>
    </source>
</reference>
<dbReference type="Gene3D" id="3.30.1180.20">
    <property type="entry name" value="Dihydroxyacetone kinase, domain 2"/>
    <property type="match status" value="1"/>
</dbReference>
<dbReference type="Pfam" id="PF02733">
    <property type="entry name" value="Dak1"/>
    <property type="match status" value="1"/>
</dbReference>
<dbReference type="PANTHER" id="PTHR28629">
    <property type="entry name" value="TRIOKINASE/FMN CYCLASE"/>
    <property type="match status" value="1"/>
</dbReference>
<dbReference type="GO" id="GO:0019563">
    <property type="term" value="P:glycerol catabolic process"/>
    <property type="evidence" value="ECO:0007669"/>
    <property type="project" value="TreeGrafter"/>
</dbReference>
<dbReference type="PROSITE" id="PS51481">
    <property type="entry name" value="DHAK"/>
    <property type="match status" value="1"/>
</dbReference>
<dbReference type="PANTHER" id="PTHR28629:SF4">
    <property type="entry name" value="TRIOKINASE_FMN CYCLASE"/>
    <property type="match status" value="1"/>
</dbReference>
<organism evidence="2">
    <name type="scientific">Enterococcus casseliflavus</name>
    <name type="common">Enterococcus flavescens</name>
    <dbReference type="NCBI Taxonomy" id="37734"/>
    <lineage>
        <taxon>Bacteria</taxon>
        <taxon>Bacillati</taxon>
        <taxon>Bacillota</taxon>
        <taxon>Bacilli</taxon>
        <taxon>Lactobacillales</taxon>
        <taxon>Enterococcaceae</taxon>
        <taxon>Enterococcus</taxon>
    </lineage>
</organism>
<name>A0A6N3ESR7_ENTCA</name>
<dbReference type="Gene3D" id="3.40.50.10440">
    <property type="entry name" value="Dihydroxyacetone kinase, domain 1"/>
    <property type="match status" value="1"/>
</dbReference>
<gene>
    <name evidence="2" type="primary">dhaQ</name>
    <name evidence="2" type="ORF">ECLFYP2_03311</name>
</gene>
<accession>A0A6N3ESR7</accession>
<dbReference type="SUPFAM" id="SSF82549">
    <property type="entry name" value="DAK1/DegV-like"/>
    <property type="match status" value="1"/>
</dbReference>
<dbReference type="InterPro" id="IPR050861">
    <property type="entry name" value="Dihydroxyacetone_Kinase"/>
</dbReference>
<dbReference type="RefSeq" id="WP_128432719.1">
    <property type="nucleotide sequence ID" value="NZ_CACRTX010000013.1"/>
</dbReference>
<protein>
    <submittedName>
        <fullName evidence="2">DhaKLM operon coactivator DhaQ</fullName>
    </submittedName>
</protein>
<dbReference type="AlphaFoldDB" id="A0A6N3ESR7"/>
<proteinExistence type="predicted"/>
<dbReference type="FunFam" id="3.40.50.10440:FF:000001">
    <property type="entry name" value="Dihydroxyacetone kinase, DhaK subunit"/>
    <property type="match status" value="1"/>
</dbReference>
<sequence>MNRFIRSKPQIQKQIFAGFAYTYHDRLRWIPRTGIFLKRELPTNKVILLSGGGSGHEPSHIGYIGKNMLDGAIMGSIFEPPSAEEIFRGIKASYNGHGTILIIKNFAKDAQNFLQAQSWAAEAGMKVDHLLVSDDCSIESDTFIKRRRGVAGTIFVHKLLGAASEELLSLKQLKELGEQIVPRIKTLGVAFAPPSPIAHIRQQYHLASDELAFGIGIHGESGYRTEKIHSSERIAIELVNKLSKQFSKAELKDIALLVNGLGAIPLLELAIFMNDVQQLLEIEEIRASFKKMGNFLTAYDTDGLSLSFFSLKNQKWQEYLHLPTDAFGWH</sequence>
<dbReference type="GO" id="GO:0004371">
    <property type="term" value="F:glycerone kinase activity"/>
    <property type="evidence" value="ECO:0007669"/>
    <property type="project" value="InterPro"/>
</dbReference>
<dbReference type="InterPro" id="IPR004006">
    <property type="entry name" value="DhaK_dom"/>
</dbReference>